<evidence type="ECO:0000313" key="15">
    <source>
        <dbReference type="Proteomes" id="UP000571017"/>
    </source>
</evidence>
<dbReference type="GO" id="GO:0042744">
    <property type="term" value="P:hydrogen peroxide catabolic process"/>
    <property type="evidence" value="ECO:0007669"/>
    <property type="project" value="UniProtKB-KW"/>
</dbReference>
<keyword evidence="5 11" id="KW-0349">Heme</keyword>
<evidence type="ECO:0000256" key="7">
    <source>
        <dbReference type="ARBA" id="ARBA00023002"/>
    </source>
</evidence>
<dbReference type="InterPro" id="IPR018028">
    <property type="entry name" value="Catalase"/>
</dbReference>
<dbReference type="CDD" id="cd08154">
    <property type="entry name" value="catalase_clade_1"/>
    <property type="match status" value="1"/>
</dbReference>
<dbReference type="PANTHER" id="PTHR11465:SF23">
    <property type="entry name" value="CATALASE-2"/>
    <property type="match status" value="1"/>
</dbReference>
<evidence type="ECO:0000259" key="13">
    <source>
        <dbReference type="SMART" id="SM01060"/>
    </source>
</evidence>
<keyword evidence="9" id="KW-0376">Hydrogen peroxide</keyword>
<dbReference type="GO" id="GO:0005737">
    <property type="term" value="C:cytoplasm"/>
    <property type="evidence" value="ECO:0007669"/>
    <property type="project" value="TreeGrafter"/>
</dbReference>
<name>A0A838CSV8_9BACI</name>
<keyword evidence="6 11" id="KW-0479">Metal-binding</keyword>
<dbReference type="PROSITE" id="PS51402">
    <property type="entry name" value="CATALASE_3"/>
    <property type="match status" value="1"/>
</dbReference>
<evidence type="ECO:0000256" key="8">
    <source>
        <dbReference type="ARBA" id="ARBA00023004"/>
    </source>
</evidence>
<dbReference type="PROSITE" id="PS00438">
    <property type="entry name" value="CATALASE_2"/>
    <property type="match status" value="1"/>
</dbReference>
<dbReference type="Proteomes" id="UP000571017">
    <property type="component" value="Unassembled WGS sequence"/>
</dbReference>
<evidence type="ECO:0000256" key="5">
    <source>
        <dbReference type="ARBA" id="ARBA00022617"/>
    </source>
</evidence>
<keyword evidence="7" id="KW-0560">Oxidoreductase</keyword>
<dbReference type="InterPro" id="IPR010582">
    <property type="entry name" value="Catalase_immune_responsive"/>
</dbReference>
<feature type="active site" evidence="10">
    <location>
        <position position="57"/>
    </location>
</feature>
<gene>
    <name evidence="14" type="ORF">H0266_09655</name>
</gene>
<dbReference type="EC" id="1.11.1.6" evidence="3"/>
<evidence type="ECO:0000256" key="2">
    <source>
        <dbReference type="ARBA" id="ARBA00005329"/>
    </source>
</evidence>
<evidence type="ECO:0000256" key="9">
    <source>
        <dbReference type="ARBA" id="ARBA00023324"/>
    </source>
</evidence>
<protein>
    <recommendedName>
        <fullName evidence="3">catalase</fullName>
        <ecNumber evidence="3">1.11.1.6</ecNumber>
    </recommendedName>
</protein>
<dbReference type="Pfam" id="PF06628">
    <property type="entry name" value="Catalase-rel"/>
    <property type="match status" value="1"/>
</dbReference>
<organism evidence="14 15">
    <name type="scientific">Halobacillus locisalis</name>
    <dbReference type="NCBI Taxonomy" id="220753"/>
    <lineage>
        <taxon>Bacteria</taxon>
        <taxon>Bacillati</taxon>
        <taxon>Bacillota</taxon>
        <taxon>Bacilli</taxon>
        <taxon>Bacillales</taxon>
        <taxon>Bacillaceae</taxon>
        <taxon>Halobacillus</taxon>
    </lineage>
</organism>
<keyword evidence="8 11" id="KW-0408">Iron</keyword>
<evidence type="ECO:0000256" key="3">
    <source>
        <dbReference type="ARBA" id="ARBA00012314"/>
    </source>
</evidence>
<dbReference type="Pfam" id="PF00199">
    <property type="entry name" value="Catalase"/>
    <property type="match status" value="1"/>
</dbReference>
<feature type="binding site" description="axial binding residue" evidence="11">
    <location>
        <position position="340"/>
    </location>
    <ligand>
        <name>heme</name>
        <dbReference type="ChEBI" id="CHEBI:30413"/>
    </ligand>
    <ligandPart>
        <name>Fe</name>
        <dbReference type="ChEBI" id="CHEBI:18248"/>
    </ligandPart>
</feature>
<dbReference type="PRINTS" id="PR00067">
    <property type="entry name" value="CATALASE"/>
</dbReference>
<dbReference type="InterPro" id="IPR024708">
    <property type="entry name" value="Catalase_AS"/>
</dbReference>
<dbReference type="SUPFAM" id="SSF56634">
    <property type="entry name" value="Heme-dependent catalase-like"/>
    <property type="match status" value="1"/>
</dbReference>
<accession>A0A838CSV8</accession>
<feature type="domain" description="Catalase core" evidence="13">
    <location>
        <begin position="10"/>
        <end position="392"/>
    </location>
</feature>
<dbReference type="GO" id="GO:0046872">
    <property type="term" value="F:metal ion binding"/>
    <property type="evidence" value="ECO:0007669"/>
    <property type="project" value="UniProtKB-KW"/>
</dbReference>
<dbReference type="SMART" id="SM01060">
    <property type="entry name" value="Catalase"/>
    <property type="match status" value="1"/>
</dbReference>
<keyword evidence="15" id="KW-1185">Reference proteome</keyword>
<dbReference type="Gene3D" id="2.40.180.10">
    <property type="entry name" value="Catalase core domain"/>
    <property type="match status" value="1"/>
</dbReference>
<evidence type="ECO:0000256" key="10">
    <source>
        <dbReference type="PIRSR" id="PIRSR038928-1"/>
    </source>
</evidence>
<dbReference type="GO" id="GO:0020037">
    <property type="term" value="F:heme binding"/>
    <property type="evidence" value="ECO:0007669"/>
    <property type="project" value="InterPro"/>
</dbReference>
<dbReference type="InterPro" id="IPR024711">
    <property type="entry name" value="Catalase_clade1/3"/>
</dbReference>
<reference evidence="14 15" key="1">
    <citation type="journal article" date="2004" name="Extremophiles">
        <title>Halobacillus locisalis sp. nov., a halophilic bacterium isolated from a marine solar saltern of the Yellow Sea in Korea.</title>
        <authorList>
            <person name="Yoon J.H."/>
            <person name="Kang K.H."/>
            <person name="Oh T.K."/>
            <person name="Park Y.H."/>
        </authorList>
    </citation>
    <scope>NUCLEOTIDE SEQUENCE [LARGE SCALE GENOMIC DNA]</scope>
    <source>
        <strain evidence="14 15">KCTC 3788</strain>
    </source>
</reference>
<comment type="similarity">
    <text evidence="2">Belongs to the catalase family.</text>
</comment>
<dbReference type="InterPro" id="IPR020835">
    <property type="entry name" value="Catalase_sf"/>
</dbReference>
<comment type="cofactor">
    <cofactor evidence="1 11">
        <name>heme</name>
        <dbReference type="ChEBI" id="CHEBI:30413"/>
    </cofactor>
</comment>
<dbReference type="InterPro" id="IPR011614">
    <property type="entry name" value="Catalase_core"/>
</dbReference>
<dbReference type="EMBL" id="JACEFG010000002">
    <property type="protein sequence ID" value="MBA2175157.1"/>
    <property type="molecule type" value="Genomic_DNA"/>
</dbReference>
<evidence type="ECO:0000256" key="6">
    <source>
        <dbReference type="ARBA" id="ARBA00022723"/>
    </source>
</evidence>
<dbReference type="PANTHER" id="PTHR11465">
    <property type="entry name" value="CATALASE"/>
    <property type="match status" value="1"/>
</dbReference>
<dbReference type="GO" id="GO:0042542">
    <property type="term" value="P:response to hydrogen peroxide"/>
    <property type="evidence" value="ECO:0007669"/>
    <property type="project" value="TreeGrafter"/>
</dbReference>
<evidence type="ECO:0000256" key="12">
    <source>
        <dbReference type="SAM" id="MobiDB-lite"/>
    </source>
</evidence>
<evidence type="ECO:0000256" key="4">
    <source>
        <dbReference type="ARBA" id="ARBA00022559"/>
    </source>
</evidence>
<feature type="active site" evidence="10">
    <location>
        <position position="130"/>
    </location>
</feature>
<evidence type="ECO:0000313" key="14">
    <source>
        <dbReference type="EMBL" id="MBA2175157.1"/>
    </source>
</evidence>
<dbReference type="PIRSF" id="PIRSF038928">
    <property type="entry name" value="Catalase_clade1-3"/>
    <property type="match status" value="1"/>
</dbReference>
<dbReference type="GO" id="GO:0004096">
    <property type="term" value="F:catalase activity"/>
    <property type="evidence" value="ECO:0007669"/>
    <property type="project" value="UniProtKB-EC"/>
</dbReference>
<evidence type="ECO:0000256" key="1">
    <source>
        <dbReference type="ARBA" id="ARBA00001971"/>
    </source>
</evidence>
<dbReference type="RefSeq" id="WP_181472192.1">
    <property type="nucleotide sequence ID" value="NZ_JACEFG010000002.1"/>
</dbReference>
<sequence length="492" mass="56557">MSDEKKKQLTSDYGAPVGDNQFSKTVGPNGPVLLEDFHLYEKLTRFDRERIPERVVHARGAGAFGTFKLENSMKEYTKASIFQEEGQETEVLARFSSVAHSKHSPESLRDPRGFSVKFYAEDGNYDLVGNNLPIFFIRDAIKFPDVIHSFKPDPATNVQDPDRYWDFTTQSPEATNMMVWLMSNMGTPAGYQHMQGNSVHAFKWVNHEGDVTYVKYHWSPKKGLKNLTRDQADNMPTKDFNFASTSLWSDIEDGDYPEWELYVQLLSPEDMDSFSFNPLDSTKNWFEEDFPYHKVGTMTLNKNPEDFFAQIEQAAFTPSSMIPGVEASEDQLLQGRLVSYHDTHMHRLGTNYQQIPVNRAKAEVNNYNVDGPMQMSHSPRVNYEPNRYSHTPKEDPQYKESEKHVSAVITRSKIDKPDDFTHAGKHYRSMTDEEKDHLIYNIKTDWEAGVHESTIRLAINNFNQADEDLAARLAEAMELNLEEVLQEGYAQK</sequence>
<comment type="caution">
    <text evidence="14">The sequence shown here is derived from an EMBL/GenBank/DDBJ whole genome shotgun (WGS) entry which is preliminary data.</text>
</comment>
<evidence type="ECO:0000256" key="11">
    <source>
        <dbReference type="PIRSR" id="PIRSR038928-2"/>
    </source>
</evidence>
<dbReference type="AlphaFoldDB" id="A0A838CSV8"/>
<keyword evidence="4" id="KW-0575">Peroxidase</keyword>
<proteinExistence type="inferred from homology"/>
<feature type="region of interest" description="Disordered" evidence="12">
    <location>
        <begin position="1"/>
        <end position="25"/>
    </location>
</feature>